<dbReference type="RefSeq" id="WP_149098519.1">
    <property type="nucleotide sequence ID" value="NZ_BMMG01000003.1"/>
</dbReference>
<evidence type="ECO:0000313" key="2">
    <source>
        <dbReference type="EMBL" id="KAA6434576.1"/>
    </source>
</evidence>
<dbReference type="AlphaFoldDB" id="A0A5M8QIG2"/>
<dbReference type="Proteomes" id="UP001570846">
    <property type="component" value="Unassembled WGS sequence"/>
</dbReference>
<gene>
    <name evidence="3" type="ORF">ACD591_04285</name>
    <name evidence="2" type="ORF">FOE74_10350</name>
</gene>
<evidence type="ECO:0000256" key="1">
    <source>
        <dbReference type="SAM" id="MobiDB-lite"/>
    </source>
</evidence>
<evidence type="ECO:0000313" key="5">
    <source>
        <dbReference type="Proteomes" id="UP001570846"/>
    </source>
</evidence>
<feature type="compositionally biased region" description="Basic and acidic residues" evidence="1">
    <location>
        <begin position="16"/>
        <end position="34"/>
    </location>
</feature>
<name>A0A5M8QIG2_9BACT</name>
<evidence type="ECO:0000313" key="4">
    <source>
        <dbReference type="Proteomes" id="UP000323866"/>
    </source>
</evidence>
<evidence type="ECO:0000313" key="3">
    <source>
        <dbReference type="EMBL" id="MFA1770498.1"/>
    </source>
</evidence>
<dbReference type="Proteomes" id="UP000323866">
    <property type="component" value="Unassembled WGS sequence"/>
</dbReference>
<reference evidence="2 4" key="1">
    <citation type="submission" date="2019-07" db="EMBL/GenBank/DDBJ databases">
        <authorList>
            <person name="Qu J.-H."/>
        </authorList>
    </citation>
    <scope>NUCLEOTIDE SEQUENCE [LARGE SCALE GENOMIC DNA]</scope>
    <source>
        <strain evidence="2 4">MDT1-10-3</strain>
    </source>
</reference>
<dbReference type="EMBL" id="JBGOGF010000002">
    <property type="protein sequence ID" value="MFA1770498.1"/>
    <property type="molecule type" value="Genomic_DNA"/>
</dbReference>
<sequence>MEKKHKRGKLNPGTGVDKELGSETSREIERERKEKIKKRFPIPRVNKAFSALPHQGDIKSISGSSGYLFENAWATTTQYGST</sequence>
<dbReference type="EMBL" id="VKKZ01000020">
    <property type="protein sequence ID" value="KAA6434576.1"/>
    <property type="molecule type" value="Genomic_DNA"/>
</dbReference>
<feature type="region of interest" description="Disordered" evidence="1">
    <location>
        <begin position="1"/>
        <end position="35"/>
    </location>
</feature>
<accession>A0A5M8QIG2</accession>
<organism evidence="2 4">
    <name type="scientific">Rufibacter glacialis</name>
    <dbReference type="NCBI Taxonomy" id="1259555"/>
    <lineage>
        <taxon>Bacteria</taxon>
        <taxon>Pseudomonadati</taxon>
        <taxon>Bacteroidota</taxon>
        <taxon>Cytophagia</taxon>
        <taxon>Cytophagales</taxon>
        <taxon>Hymenobacteraceae</taxon>
        <taxon>Rufibacter</taxon>
    </lineage>
</organism>
<proteinExistence type="predicted"/>
<reference evidence="3 5" key="3">
    <citation type="submission" date="2024-08" db="EMBL/GenBank/DDBJ databases">
        <authorList>
            <person name="Wei W."/>
        </authorList>
    </citation>
    <scope>NUCLEOTIDE SEQUENCE [LARGE SCALE GENOMIC DNA]</scope>
    <source>
        <strain evidence="3 5">XU2</strain>
    </source>
</reference>
<comment type="caution">
    <text evidence="2">The sequence shown here is derived from an EMBL/GenBank/DDBJ whole genome shotgun (WGS) entry which is preliminary data.</text>
</comment>
<protein>
    <submittedName>
        <fullName evidence="2">Uncharacterized protein</fullName>
    </submittedName>
</protein>
<keyword evidence="5" id="KW-1185">Reference proteome</keyword>
<reference evidence="2 4" key="2">
    <citation type="submission" date="2019-09" db="EMBL/GenBank/DDBJ databases">
        <title>A bacterium isolated from glacier soil.</title>
        <authorList>
            <person name="Liu Q."/>
        </authorList>
    </citation>
    <scope>NUCLEOTIDE SEQUENCE [LARGE SCALE GENOMIC DNA]</scope>
    <source>
        <strain evidence="2 4">MDT1-10-3</strain>
    </source>
</reference>